<dbReference type="EMBL" id="FNHB01000009">
    <property type="protein sequence ID" value="SDM95329.1"/>
    <property type="molecule type" value="Genomic_DNA"/>
</dbReference>
<evidence type="ECO:0000313" key="2">
    <source>
        <dbReference type="Proteomes" id="UP000214880"/>
    </source>
</evidence>
<gene>
    <name evidence="1" type="ORF">SAMN04488502_10980</name>
</gene>
<keyword evidence="2" id="KW-1185">Reference proteome</keyword>
<reference evidence="1 2" key="1">
    <citation type="submission" date="2016-10" db="EMBL/GenBank/DDBJ databases">
        <authorList>
            <person name="de Groot N.N."/>
        </authorList>
    </citation>
    <scope>NUCLEOTIDE SEQUENCE [LARGE SCALE GENOMIC DNA]</scope>
    <source>
        <strain evidence="1 2">DSM 1736</strain>
    </source>
</reference>
<evidence type="ECO:0000313" key="1">
    <source>
        <dbReference type="EMBL" id="SDM95329.1"/>
    </source>
</evidence>
<organism evidence="1 2">
    <name type="scientific">Dendrosporobacter quercicolus</name>
    <dbReference type="NCBI Taxonomy" id="146817"/>
    <lineage>
        <taxon>Bacteria</taxon>
        <taxon>Bacillati</taxon>
        <taxon>Bacillota</taxon>
        <taxon>Negativicutes</taxon>
        <taxon>Selenomonadales</taxon>
        <taxon>Sporomusaceae</taxon>
        <taxon>Dendrosporobacter</taxon>
    </lineage>
</organism>
<proteinExistence type="predicted"/>
<dbReference type="Proteomes" id="UP000214880">
    <property type="component" value="Unassembled WGS sequence"/>
</dbReference>
<dbReference type="AlphaFoldDB" id="A0A1G9XEU2"/>
<name>A0A1G9XEU2_9FIRM</name>
<protein>
    <submittedName>
        <fullName evidence="1">Uncharacterized protein</fullName>
    </submittedName>
</protein>
<accession>A0A1G9XEU2</accession>
<sequence>MNKKFITCVVTLFVVVMLFTVPVLAADAAIEPYWPTRTD</sequence>